<evidence type="ECO:0000256" key="2">
    <source>
        <dbReference type="ARBA" id="ARBA00008711"/>
    </source>
</evidence>
<evidence type="ECO:0000256" key="1">
    <source>
        <dbReference type="ARBA" id="ARBA00001286"/>
    </source>
</evidence>
<evidence type="ECO:0000256" key="3">
    <source>
        <dbReference type="ARBA" id="ARBA00022490"/>
    </source>
</evidence>
<dbReference type="SUPFAM" id="SSF46767">
    <property type="entry name" value="Methylated DNA-protein cysteine methyltransferase, C-terminal domain"/>
    <property type="match status" value="1"/>
</dbReference>
<protein>
    <recommendedName>
        <fullName evidence="9">Methylated-DNA--protein-cysteine methyltransferase</fullName>
        <ecNumber evidence="9">2.1.1.63</ecNumber>
    </recommendedName>
    <alternativeName>
        <fullName evidence="9">6-O-methylguanine-DNA methyltransferase</fullName>
        <shortName evidence="9">MGMT</shortName>
    </alternativeName>
    <alternativeName>
        <fullName evidence="9">O-6-methylguanine-DNA-alkyltransferase</fullName>
    </alternativeName>
</protein>
<comment type="catalytic activity">
    <reaction evidence="8 9">
        <text>a 6-O-methyl-2'-deoxyguanosine in DNA + L-cysteinyl-[protein] = S-methyl-L-cysteinyl-[protein] + a 2'-deoxyguanosine in DNA</text>
        <dbReference type="Rhea" id="RHEA:24000"/>
        <dbReference type="Rhea" id="RHEA-COMP:10131"/>
        <dbReference type="Rhea" id="RHEA-COMP:10132"/>
        <dbReference type="Rhea" id="RHEA-COMP:11367"/>
        <dbReference type="Rhea" id="RHEA-COMP:11368"/>
        <dbReference type="ChEBI" id="CHEBI:29950"/>
        <dbReference type="ChEBI" id="CHEBI:82612"/>
        <dbReference type="ChEBI" id="CHEBI:85445"/>
        <dbReference type="ChEBI" id="CHEBI:85448"/>
        <dbReference type="EC" id="2.1.1.63"/>
    </reaction>
</comment>
<dbReference type="InterPro" id="IPR036388">
    <property type="entry name" value="WH-like_DNA-bd_sf"/>
</dbReference>
<comment type="similarity">
    <text evidence="2 9">Belongs to the MGMT family.</text>
</comment>
<dbReference type="Gene3D" id="1.10.10.10">
    <property type="entry name" value="Winged helix-like DNA-binding domain superfamily/Winged helix DNA-binding domain"/>
    <property type="match status" value="1"/>
</dbReference>
<dbReference type="NCBIfam" id="TIGR00589">
    <property type="entry name" value="ogt"/>
    <property type="match status" value="1"/>
</dbReference>
<dbReference type="CDD" id="cd06445">
    <property type="entry name" value="ATase"/>
    <property type="match status" value="1"/>
</dbReference>
<dbReference type="GO" id="GO:0005737">
    <property type="term" value="C:cytoplasm"/>
    <property type="evidence" value="ECO:0007669"/>
    <property type="project" value="UniProtKB-SubCell"/>
</dbReference>
<dbReference type="EC" id="2.1.1.63" evidence="9"/>
<keyword evidence="3 9" id="KW-0963">Cytoplasm</keyword>
<dbReference type="RefSeq" id="WP_142536189.1">
    <property type="nucleotide sequence ID" value="NZ_SGJB01000011.1"/>
</dbReference>
<comment type="function">
    <text evidence="9">Involved in the cellular defense against the biological effects of O6-methylguanine (O6-MeG) and O4-methylthymine (O4-MeT) in DNA. Repairs the methylated nucleobase in DNA by stoichiometrically transferring the methyl group to a cysteine residue in the enzyme. This is a suicide reaction: the enzyme is irreversibly inactivated.</text>
</comment>
<dbReference type="InterPro" id="IPR036631">
    <property type="entry name" value="MGMT_N_sf"/>
</dbReference>
<accession>A0A544QUL8</accession>
<dbReference type="GO" id="GO:0032259">
    <property type="term" value="P:methylation"/>
    <property type="evidence" value="ECO:0007669"/>
    <property type="project" value="UniProtKB-KW"/>
</dbReference>
<evidence type="ECO:0000313" key="13">
    <source>
        <dbReference type="Proteomes" id="UP000317863"/>
    </source>
</evidence>
<name>A0A544QUL8_9FIRM</name>
<gene>
    <name evidence="12" type="ORF">EXD82_06940</name>
</gene>
<dbReference type="EMBL" id="SGJB01000011">
    <property type="protein sequence ID" value="TQQ84370.1"/>
    <property type="molecule type" value="Genomic_DNA"/>
</dbReference>
<keyword evidence="5 9" id="KW-0808">Transferase</keyword>
<evidence type="ECO:0000256" key="4">
    <source>
        <dbReference type="ARBA" id="ARBA00022603"/>
    </source>
</evidence>
<dbReference type="Pfam" id="PF01035">
    <property type="entry name" value="DNA_binding_1"/>
    <property type="match status" value="1"/>
</dbReference>
<evidence type="ECO:0000259" key="11">
    <source>
        <dbReference type="Pfam" id="PF02870"/>
    </source>
</evidence>
<dbReference type="AlphaFoldDB" id="A0A544QUL8"/>
<feature type="domain" description="Methylguanine DNA methyltransferase ribonuclease-like" evidence="11">
    <location>
        <begin position="4"/>
        <end position="70"/>
    </location>
</feature>
<dbReference type="Proteomes" id="UP000317863">
    <property type="component" value="Unassembled WGS sequence"/>
</dbReference>
<evidence type="ECO:0000259" key="10">
    <source>
        <dbReference type="Pfam" id="PF01035"/>
    </source>
</evidence>
<dbReference type="GO" id="GO:0006307">
    <property type="term" value="P:DNA alkylation repair"/>
    <property type="evidence" value="ECO:0007669"/>
    <property type="project" value="UniProtKB-UniRule"/>
</dbReference>
<dbReference type="OrthoDB" id="9802228at2"/>
<dbReference type="PANTHER" id="PTHR10815:SF5">
    <property type="entry name" value="METHYLATED-DNA--PROTEIN-CYSTEINE METHYLTRANSFERASE"/>
    <property type="match status" value="1"/>
</dbReference>
<keyword evidence="13" id="KW-1185">Reference proteome</keyword>
<keyword evidence="4 9" id="KW-0489">Methyltransferase</keyword>
<keyword evidence="6 9" id="KW-0227">DNA damage</keyword>
<dbReference type="HAMAP" id="MF_00772">
    <property type="entry name" value="OGT"/>
    <property type="match status" value="1"/>
</dbReference>
<comment type="subcellular location">
    <subcellularLocation>
        <location evidence="9">Cytoplasm</location>
    </subcellularLocation>
</comment>
<comment type="catalytic activity">
    <reaction evidence="1 9">
        <text>a 4-O-methyl-thymidine in DNA + L-cysteinyl-[protein] = a thymidine in DNA + S-methyl-L-cysteinyl-[protein]</text>
        <dbReference type="Rhea" id="RHEA:53428"/>
        <dbReference type="Rhea" id="RHEA-COMP:10131"/>
        <dbReference type="Rhea" id="RHEA-COMP:10132"/>
        <dbReference type="Rhea" id="RHEA-COMP:13555"/>
        <dbReference type="Rhea" id="RHEA-COMP:13556"/>
        <dbReference type="ChEBI" id="CHEBI:29950"/>
        <dbReference type="ChEBI" id="CHEBI:82612"/>
        <dbReference type="ChEBI" id="CHEBI:137386"/>
        <dbReference type="ChEBI" id="CHEBI:137387"/>
        <dbReference type="EC" id="2.1.1.63"/>
    </reaction>
</comment>
<dbReference type="PROSITE" id="PS00374">
    <property type="entry name" value="MGMT"/>
    <property type="match status" value="1"/>
</dbReference>
<sequence length="163" mass="18862">MNNYYFTKDTSIGKITVEEIDEYISGIYFGDFSEISDEIYLKKNTETIENVFLQLEEYFEGKRQEFDIKILIRGTEFQKKVWNALMEIPYGKAVSYKYIAEKIGNPNASRAVGNANNKNRIMILIPCHRVISKDGKLVGYAGGLDKKKKLLEIEKINIKKRCL</sequence>
<feature type="domain" description="Methylated-DNA-[protein]-cysteine S-methyltransferase DNA binding" evidence="10">
    <location>
        <begin position="76"/>
        <end position="155"/>
    </location>
</feature>
<evidence type="ECO:0000256" key="7">
    <source>
        <dbReference type="ARBA" id="ARBA00023204"/>
    </source>
</evidence>
<organism evidence="12 13">
    <name type="scientific">Peptacetobacter hominis</name>
    <dbReference type="NCBI Taxonomy" id="2743610"/>
    <lineage>
        <taxon>Bacteria</taxon>
        <taxon>Bacillati</taxon>
        <taxon>Bacillota</taxon>
        <taxon>Clostridia</taxon>
        <taxon>Peptostreptococcales</taxon>
        <taxon>Peptostreptococcaceae</taxon>
        <taxon>Peptacetobacter</taxon>
    </lineage>
</organism>
<evidence type="ECO:0000313" key="12">
    <source>
        <dbReference type="EMBL" id="TQQ84370.1"/>
    </source>
</evidence>
<dbReference type="Gene3D" id="3.30.160.70">
    <property type="entry name" value="Methylated DNA-protein cysteine methyltransferase domain"/>
    <property type="match status" value="1"/>
</dbReference>
<evidence type="ECO:0000256" key="8">
    <source>
        <dbReference type="ARBA" id="ARBA00049348"/>
    </source>
</evidence>
<dbReference type="InterPro" id="IPR036217">
    <property type="entry name" value="MethylDNA_cys_MeTrfase_DNAb"/>
</dbReference>
<dbReference type="SUPFAM" id="SSF53155">
    <property type="entry name" value="Methylated DNA-protein cysteine methyltransferase domain"/>
    <property type="match status" value="1"/>
</dbReference>
<dbReference type="Pfam" id="PF02870">
    <property type="entry name" value="Methyltransf_1N"/>
    <property type="match status" value="1"/>
</dbReference>
<dbReference type="InterPro" id="IPR001497">
    <property type="entry name" value="MethylDNA_cys_MeTrfase_AS"/>
</dbReference>
<comment type="miscellaneous">
    <text evidence="9">This enzyme catalyzes only one turnover and therefore is not strictly catalytic. According to one definition, an enzyme is a biocatalyst that acts repeatedly and over many reaction cycles.</text>
</comment>
<dbReference type="InterPro" id="IPR008332">
    <property type="entry name" value="MethylG_MeTrfase_N"/>
</dbReference>
<dbReference type="InterPro" id="IPR014048">
    <property type="entry name" value="MethylDNA_cys_MeTrfase_DNA-bd"/>
</dbReference>
<dbReference type="PANTHER" id="PTHR10815">
    <property type="entry name" value="METHYLATED-DNA--PROTEIN-CYSTEINE METHYLTRANSFERASE"/>
    <property type="match status" value="1"/>
</dbReference>
<keyword evidence="7 9" id="KW-0234">DNA repair</keyword>
<reference evidence="12 13" key="1">
    <citation type="submission" date="2019-02" db="EMBL/GenBank/DDBJ databases">
        <title>Peptostreptococcaceae bacterium ZHW00191 nov., a new bacterium isolated from the human gut.</title>
        <authorList>
            <person name="Zhou H.-W."/>
            <person name="Chen X.-J."/>
        </authorList>
    </citation>
    <scope>NUCLEOTIDE SEQUENCE [LARGE SCALE GENOMIC DNA]</scope>
    <source>
        <strain evidence="12 13">ZHW00191</strain>
    </source>
</reference>
<proteinExistence type="inferred from homology"/>
<feature type="active site" description="Nucleophile; methyl group acceptor" evidence="9">
    <location>
        <position position="127"/>
    </location>
</feature>
<dbReference type="GO" id="GO:0003908">
    <property type="term" value="F:methylated-DNA-[protein]-cysteine S-methyltransferase activity"/>
    <property type="evidence" value="ECO:0007669"/>
    <property type="project" value="UniProtKB-UniRule"/>
</dbReference>
<evidence type="ECO:0000256" key="6">
    <source>
        <dbReference type="ARBA" id="ARBA00022763"/>
    </source>
</evidence>
<dbReference type="InterPro" id="IPR023546">
    <property type="entry name" value="MGMT"/>
</dbReference>
<dbReference type="FunFam" id="1.10.10.10:FF:000214">
    <property type="entry name" value="Methylated-DNA--protein-cysteine methyltransferase"/>
    <property type="match status" value="1"/>
</dbReference>
<evidence type="ECO:0000256" key="5">
    <source>
        <dbReference type="ARBA" id="ARBA00022679"/>
    </source>
</evidence>
<evidence type="ECO:0000256" key="9">
    <source>
        <dbReference type="HAMAP-Rule" id="MF_00772"/>
    </source>
</evidence>
<comment type="caution">
    <text evidence="12">The sequence shown here is derived from an EMBL/GenBank/DDBJ whole genome shotgun (WGS) entry which is preliminary data.</text>
</comment>